<protein>
    <submittedName>
        <fullName evidence="7">8548_t:CDS:1</fullName>
    </submittedName>
</protein>
<comment type="subcellular location">
    <subcellularLocation>
        <location evidence="1">Membrane</location>
        <topology evidence="1">Multi-pass membrane protein</topology>
    </subcellularLocation>
</comment>
<name>A0A9N8V6K5_9GLOM</name>
<proteinExistence type="inferred from homology"/>
<keyword evidence="4 5" id="KW-0472">Membrane</keyword>
<keyword evidence="2 5" id="KW-0812">Transmembrane</keyword>
<evidence type="ECO:0000313" key="7">
    <source>
        <dbReference type="EMBL" id="CAG8439027.1"/>
    </source>
</evidence>
<dbReference type="EMBL" id="CAJVPQ010000034">
    <property type="protein sequence ID" value="CAG8439027.1"/>
    <property type="molecule type" value="Genomic_DNA"/>
</dbReference>
<organism evidence="7 8">
    <name type="scientific">Funneliformis caledonium</name>
    <dbReference type="NCBI Taxonomy" id="1117310"/>
    <lineage>
        <taxon>Eukaryota</taxon>
        <taxon>Fungi</taxon>
        <taxon>Fungi incertae sedis</taxon>
        <taxon>Mucoromycota</taxon>
        <taxon>Glomeromycotina</taxon>
        <taxon>Glomeromycetes</taxon>
        <taxon>Glomerales</taxon>
        <taxon>Glomeraceae</taxon>
        <taxon>Funneliformis</taxon>
    </lineage>
</organism>
<dbReference type="Gene3D" id="1.50.40.10">
    <property type="entry name" value="Mitochondrial carrier domain"/>
    <property type="match status" value="1"/>
</dbReference>
<keyword evidence="3" id="KW-1133">Transmembrane helix</keyword>
<comment type="similarity">
    <text evidence="6">Belongs to the mitochondrial carrier (TC 2.A.29) family.</text>
</comment>
<evidence type="ECO:0000256" key="6">
    <source>
        <dbReference type="RuleBase" id="RU000488"/>
    </source>
</evidence>
<dbReference type="GO" id="GO:0016020">
    <property type="term" value="C:membrane"/>
    <property type="evidence" value="ECO:0007669"/>
    <property type="project" value="UniProtKB-SubCell"/>
</dbReference>
<sequence length="102" mass="11219">MSKQKKIFASTLAGTGAGLVEVSIMQSIRVASNYDGIGILRSFAKIVKQEGFFALYRGTLPVMCIVTPRVSLQYTGLAMFKPIFDKMEGKFIPPGRLDNIRS</sequence>
<evidence type="ECO:0000256" key="2">
    <source>
        <dbReference type="ARBA" id="ARBA00022692"/>
    </source>
</evidence>
<dbReference type="InterPro" id="IPR018108">
    <property type="entry name" value="MCP_transmembrane"/>
</dbReference>
<dbReference type="AlphaFoldDB" id="A0A9N8V6K5"/>
<dbReference type="PROSITE" id="PS50920">
    <property type="entry name" value="SOLCAR"/>
    <property type="match status" value="1"/>
</dbReference>
<evidence type="ECO:0000256" key="4">
    <source>
        <dbReference type="ARBA" id="ARBA00023136"/>
    </source>
</evidence>
<dbReference type="SUPFAM" id="SSF103506">
    <property type="entry name" value="Mitochondrial carrier"/>
    <property type="match status" value="1"/>
</dbReference>
<evidence type="ECO:0000256" key="5">
    <source>
        <dbReference type="PROSITE-ProRule" id="PRU00282"/>
    </source>
</evidence>
<feature type="repeat" description="Solcar" evidence="5">
    <location>
        <begin position="5"/>
        <end position="83"/>
    </location>
</feature>
<comment type="caution">
    <text evidence="7">The sequence shown here is derived from an EMBL/GenBank/DDBJ whole genome shotgun (WGS) entry which is preliminary data.</text>
</comment>
<evidence type="ECO:0000313" key="8">
    <source>
        <dbReference type="Proteomes" id="UP000789570"/>
    </source>
</evidence>
<evidence type="ECO:0000256" key="3">
    <source>
        <dbReference type="ARBA" id="ARBA00022989"/>
    </source>
</evidence>
<keyword evidence="8" id="KW-1185">Reference proteome</keyword>
<dbReference type="OrthoDB" id="44467at2759"/>
<keyword evidence="6" id="KW-0813">Transport</keyword>
<dbReference type="Pfam" id="PF00153">
    <property type="entry name" value="Mito_carr"/>
    <property type="match status" value="1"/>
</dbReference>
<reference evidence="7" key="1">
    <citation type="submission" date="2021-06" db="EMBL/GenBank/DDBJ databases">
        <authorList>
            <person name="Kallberg Y."/>
            <person name="Tangrot J."/>
            <person name="Rosling A."/>
        </authorList>
    </citation>
    <scope>NUCLEOTIDE SEQUENCE</scope>
    <source>
        <strain evidence="7">UK204</strain>
    </source>
</reference>
<accession>A0A9N8V6K5</accession>
<dbReference type="Proteomes" id="UP000789570">
    <property type="component" value="Unassembled WGS sequence"/>
</dbReference>
<dbReference type="InterPro" id="IPR023395">
    <property type="entry name" value="MCP_dom_sf"/>
</dbReference>
<gene>
    <name evidence="7" type="ORF">FCALED_LOCUS369</name>
</gene>
<evidence type="ECO:0000256" key="1">
    <source>
        <dbReference type="ARBA" id="ARBA00004141"/>
    </source>
</evidence>